<dbReference type="AlphaFoldDB" id="C5LP34"/>
<dbReference type="OrthoDB" id="264785at2759"/>
<evidence type="ECO:0000256" key="2">
    <source>
        <dbReference type="SAM" id="Coils"/>
    </source>
</evidence>
<evidence type="ECO:0000256" key="1">
    <source>
        <dbReference type="ARBA" id="ARBA00023054"/>
    </source>
</evidence>
<name>C5LP34_PERM5</name>
<dbReference type="GO" id="GO:0005856">
    <property type="term" value="C:cytoskeleton"/>
    <property type="evidence" value="ECO:0007669"/>
    <property type="project" value="TreeGrafter"/>
</dbReference>
<dbReference type="RefSeq" id="XP_002768797.1">
    <property type="nucleotide sequence ID" value="XM_002768751.1"/>
</dbReference>
<organism evidence="5">
    <name type="scientific">Perkinsus marinus (strain ATCC 50983 / TXsc)</name>
    <dbReference type="NCBI Taxonomy" id="423536"/>
    <lineage>
        <taxon>Eukaryota</taxon>
        <taxon>Sar</taxon>
        <taxon>Alveolata</taxon>
        <taxon>Perkinsozoa</taxon>
        <taxon>Perkinsea</taxon>
        <taxon>Perkinsida</taxon>
        <taxon>Perkinsidae</taxon>
        <taxon>Perkinsus</taxon>
    </lineage>
</organism>
<sequence length="359" mass="41765">MAPKNKKNKPKKGKSDGKKEEKVDTQIDIVKKSLEAFDKLEADLDTVIQGVLDEPSLRHLKNEYFKLYRALQRSNDSERRLYDKYDRLKSEMENNINKVKTAVRLSDEDQKLIEKLKEETEDLWRSVEAADEKHNIASTTIKSLREELSTLTTVLDEGIHKAQHREVKINALKNNIDKLKEQTQKLNDISADLTMKKNTLTQDVEELKIKHEALSQDLEDVRLAYGTNKDIEEKEGRRKDRMEAEVLKVAKKVATQEEELNEQHNTLDTLVHDLHTLEQELREDRRQHERIIATNEENTDELNMLKGIYHKEVEARIEADDNHKKIENELHIINSALGKAKHDKNANNMTRLTIGDNIE</sequence>
<dbReference type="EMBL" id="GG683959">
    <property type="protein sequence ID" value="EER01515.1"/>
    <property type="molecule type" value="Genomic_DNA"/>
</dbReference>
<dbReference type="Proteomes" id="UP000007800">
    <property type="component" value="Unassembled WGS sequence"/>
</dbReference>
<evidence type="ECO:0000313" key="5">
    <source>
        <dbReference type="Proteomes" id="UP000007800"/>
    </source>
</evidence>
<feature type="region of interest" description="Disordered" evidence="3">
    <location>
        <begin position="1"/>
        <end position="23"/>
    </location>
</feature>
<dbReference type="OMA" id="VENSCET"/>
<protein>
    <submittedName>
        <fullName evidence="4">Myosin heavy chain, putative</fullName>
    </submittedName>
</protein>
<reference evidence="4 5" key="1">
    <citation type="submission" date="2008-07" db="EMBL/GenBank/DDBJ databases">
        <authorList>
            <person name="El-Sayed N."/>
            <person name="Caler E."/>
            <person name="Inman J."/>
            <person name="Amedeo P."/>
            <person name="Hass B."/>
            <person name="Wortman J."/>
        </authorList>
    </citation>
    <scope>NUCLEOTIDE SEQUENCE [LARGE SCALE GENOMIC DNA]</scope>
    <source>
        <strain evidence="5">ATCC 50983 / TXsc</strain>
    </source>
</reference>
<evidence type="ECO:0000313" key="4">
    <source>
        <dbReference type="EMBL" id="EER01515.1"/>
    </source>
</evidence>
<gene>
    <name evidence="4" type="ORF">Pmar_PMAR027021</name>
</gene>
<dbReference type="InParanoid" id="C5LP34"/>
<proteinExistence type="predicted"/>
<accession>C5LP34</accession>
<dbReference type="GeneID" id="9040033"/>
<evidence type="ECO:0000256" key="3">
    <source>
        <dbReference type="SAM" id="MobiDB-lite"/>
    </source>
</evidence>
<feature type="compositionally biased region" description="Basic residues" evidence="3">
    <location>
        <begin position="1"/>
        <end position="12"/>
    </location>
</feature>
<dbReference type="PANTHER" id="PTHR32083">
    <property type="entry name" value="CILIA AND FLAGELLA-ASSOCIATED PROTEIN 58-RELATED"/>
    <property type="match status" value="1"/>
</dbReference>
<feature type="coiled-coil region" evidence="2">
    <location>
        <begin position="127"/>
        <end position="298"/>
    </location>
</feature>
<keyword evidence="1 2" id="KW-0175">Coiled coil</keyword>
<feature type="compositionally biased region" description="Basic and acidic residues" evidence="3">
    <location>
        <begin position="13"/>
        <end position="23"/>
    </location>
</feature>
<dbReference type="PANTHER" id="PTHR32083:SF0">
    <property type="entry name" value="CILIA AND FLAGELLA-ASSOCIATED PROTEIN 58"/>
    <property type="match status" value="1"/>
</dbReference>
<keyword evidence="5" id="KW-1185">Reference proteome</keyword>